<accession>A0ABT4QLQ8</accession>
<dbReference type="RefSeq" id="WP_269886338.1">
    <property type="nucleotide sequence ID" value="NZ_JAQAGZ010000057.1"/>
</dbReference>
<gene>
    <name evidence="1" type="ORF">O9H85_37130</name>
</gene>
<evidence type="ECO:0000313" key="1">
    <source>
        <dbReference type="EMBL" id="MCZ8517812.1"/>
    </source>
</evidence>
<protein>
    <submittedName>
        <fullName evidence="1">Uncharacterized protein</fullName>
    </submittedName>
</protein>
<dbReference type="EMBL" id="JAQAGZ010000057">
    <property type="protein sequence ID" value="MCZ8517812.1"/>
    <property type="molecule type" value="Genomic_DNA"/>
</dbReference>
<reference evidence="1 2" key="1">
    <citation type="submission" date="2022-12" db="EMBL/GenBank/DDBJ databases">
        <title>Draft genome sequence of Paenibacillus sp. dW9.</title>
        <authorList>
            <person name="Choi E.-W."/>
            <person name="Kim D.-U."/>
        </authorList>
    </citation>
    <scope>NUCLEOTIDE SEQUENCE [LARGE SCALE GENOMIC DNA]</scope>
    <source>
        <strain evidence="2">dW9</strain>
    </source>
</reference>
<evidence type="ECO:0000313" key="2">
    <source>
        <dbReference type="Proteomes" id="UP001527882"/>
    </source>
</evidence>
<keyword evidence="2" id="KW-1185">Reference proteome</keyword>
<dbReference type="Proteomes" id="UP001527882">
    <property type="component" value="Unassembled WGS sequence"/>
</dbReference>
<proteinExistence type="predicted"/>
<comment type="caution">
    <text evidence="1">The sequence shown here is derived from an EMBL/GenBank/DDBJ whole genome shotgun (WGS) entry which is preliminary data.</text>
</comment>
<name>A0ABT4QLQ8_9BACL</name>
<sequence length="62" mass="7224">MEWGMTTLQVVIDLFPGIKVISVGKKAKSACRKLRIKTIGHLNHPRRADIFRKQFDDLFNKR</sequence>
<organism evidence="1 2">
    <name type="scientific">Paenibacillus gyeongsangnamensis</name>
    <dbReference type="NCBI Taxonomy" id="3388067"/>
    <lineage>
        <taxon>Bacteria</taxon>
        <taxon>Bacillati</taxon>
        <taxon>Bacillota</taxon>
        <taxon>Bacilli</taxon>
        <taxon>Bacillales</taxon>
        <taxon>Paenibacillaceae</taxon>
        <taxon>Paenibacillus</taxon>
    </lineage>
</organism>